<sequence>HQRQKIEREERSKRRREDRANKEREPTLAKKRVQSKEVPSKKKKTGPQKDIHVQAEAEPEPPKKKAKTSATESDTIPVQATILPAHGGDTEPPNKKTKTKVDINPEQPQLHIPVQASTIPEPEAEEEPQPQPKPIMYVGPQPVIYFGPEPAELLDGYVAECEWAEKIFEKKMEEAEAEIKACEEAEAHYKTKTTTREGIGDDEIDLAIRRATEGVLLEGQEMEKQEREAVPTLNKMGQHAPGLLMVASVTTGAVEYDPSKAFDLGFTQPQPQEESAELYDLDDFPDETGNPITPVFPPRVNEITQDLKNRCVAWALTKKNDNKYNMLFEFNGEWYLEVPRSQFRTMRHGKEIDSASKVMNHFKENYIDLSTNKVHSVDPFESDEHLNMIFAPVLFSGHWWMYVLDKVKKSFFVIVFRPKEDPSPERTKINKFA</sequence>
<feature type="coiled-coil region" evidence="1">
    <location>
        <begin position="158"/>
        <end position="192"/>
    </location>
</feature>
<evidence type="ECO:0008006" key="5">
    <source>
        <dbReference type="Google" id="ProtNLM"/>
    </source>
</evidence>
<feature type="region of interest" description="Disordered" evidence="2">
    <location>
        <begin position="1"/>
        <end position="132"/>
    </location>
</feature>
<evidence type="ECO:0000256" key="1">
    <source>
        <dbReference type="SAM" id="Coils"/>
    </source>
</evidence>
<name>A0ABU6ZX74_9FABA</name>
<feature type="non-terminal residue" evidence="3">
    <location>
        <position position="433"/>
    </location>
</feature>
<keyword evidence="1" id="KW-0175">Coiled coil</keyword>
<protein>
    <recommendedName>
        <fullName evidence="5">Ubiquitin-like protease family profile domain-containing protein</fullName>
    </recommendedName>
</protein>
<dbReference type="Proteomes" id="UP001341840">
    <property type="component" value="Unassembled WGS sequence"/>
</dbReference>
<evidence type="ECO:0000313" key="4">
    <source>
        <dbReference type="Proteomes" id="UP001341840"/>
    </source>
</evidence>
<dbReference type="EMBL" id="JASCZI010275464">
    <property type="protein sequence ID" value="MED6226515.1"/>
    <property type="molecule type" value="Genomic_DNA"/>
</dbReference>
<evidence type="ECO:0000313" key="3">
    <source>
        <dbReference type="EMBL" id="MED6226515.1"/>
    </source>
</evidence>
<gene>
    <name evidence="3" type="ORF">PIB30_104441</name>
</gene>
<keyword evidence="4" id="KW-1185">Reference proteome</keyword>
<feature type="compositionally biased region" description="Basic and acidic residues" evidence="2">
    <location>
        <begin position="47"/>
        <end position="63"/>
    </location>
</feature>
<feature type="non-terminal residue" evidence="3">
    <location>
        <position position="1"/>
    </location>
</feature>
<proteinExistence type="predicted"/>
<evidence type="ECO:0000256" key="2">
    <source>
        <dbReference type="SAM" id="MobiDB-lite"/>
    </source>
</evidence>
<reference evidence="3 4" key="1">
    <citation type="journal article" date="2023" name="Plants (Basel)">
        <title>Bridging the Gap: Combining Genomics and Transcriptomics Approaches to Understand Stylosanthes scabra, an Orphan Legume from the Brazilian Caatinga.</title>
        <authorList>
            <person name="Ferreira-Neto J.R.C."/>
            <person name="da Silva M.D."/>
            <person name="Binneck E."/>
            <person name="de Melo N.F."/>
            <person name="da Silva R.H."/>
            <person name="de Melo A.L.T.M."/>
            <person name="Pandolfi V."/>
            <person name="Bustamante F.O."/>
            <person name="Brasileiro-Vidal A.C."/>
            <person name="Benko-Iseppon A.M."/>
        </authorList>
    </citation>
    <scope>NUCLEOTIDE SEQUENCE [LARGE SCALE GENOMIC DNA]</scope>
    <source>
        <tissue evidence="3">Leaves</tissue>
    </source>
</reference>
<feature type="compositionally biased region" description="Basic and acidic residues" evidence="2">
    <location>
        <begin position="1"/>
        <end position="40"/>
    </location>
</feature>
<comment type="caution">
    <text evidence="3">The sequence shown here is derived from an EMBL/GenBank/DDBJ whole genome shotgun (WGS) entry which is preliminary data.</text>
</comment>
<feature type="compositionally biased region" description="Basic and acidic residues" evidence="2">
    <location>
        <begin position="88"/>
        <end position="103"/>
    </location>
</feature>
<organism evidence="3 4">
    <name type="scientific">Stylosanthes scabra</name>
    <dbReference type="NCBI Taxonomy" id="79078"/>
    <lineage>
        <taxon>Eukaryota</taxon>
        <taxon>Viridiplantae</taxon>
        <taxon>Streptophyta</taxon>
        <taxon>Embryophyta</taxon>
        <taxon>Tracheophyta</taxon>
        <taxon>Spermatophyta</taxon>
        <taxon>Magnoliopsida</taxon>
        <taxon>eudicotyledons</taxon>
        <taxon>Gunneridae</taxon>
        <taxon>Pentapetalae</taxon>
        <taxon>rosids</taxon>
        <taxon>fabids</taxon>
        <taxon>Fabales</taxon>
        <taxon>Fabaceae</taxon>
        <taxon>Papilionoideae</taxon>
        <taxon>50 kb inversion clade</taxon>
        <taxon>dalbergioids sensu lato</taxon>
        <taxon>Dalbergieae</taxon>
        <taxon>Pterocarpus clade</taxon>
        <taxon>Stylosanthes</taxon>
    </lineage>
</organism>
<accession>A0ABU6ZX74</accession>